<name>A0A1X7EZ35_9PROT</name>
<evidence type="ECO:0000313" key="2">
    <source>
        <dbReference type="Proteomes" id="UP000192936"/>
    </source>
</evidence>
<sequence length="63" mass="6659">MPAGNWKPVDNLAASFGTDQQQALIHFTTYGRNVSRPNPIGYVCSQSAGLAVANDGLLVVRIG</sequence>
<dbReference type="AlphaFoldDB" id="A0A1X7EZ35"/>
<gene>
    <name evidence="1" type="ORF">SAMN02982917_2134</name>
</gene>
<dbReference type="EMBL" id="FXAK01000004">
    <property type="protein sequence ID" value="SMF42541.1"/>
    <property type="molecule type" value="Genomic_DNA"/>
</dbReference>
<dbReference type="Proteomes" id="UP000192936">
    <property type="component" value="Unassembled WGS sequence"/>
</dbReference>
<dbReference type="STRING" id="286727.SAMN02982917_2134"/>
<proteinExistence type="predicted"/>
<accession>A0A1X7EZ35</accession>
<organism evidence="1 2">
    <name type="scientific">Azospirillum oryzae</name>
    <dbReference type="NCBI Taxonomy" id="286727"/>
    <lineage>
        <taxon>Bacteria</taxon>
        <taxon>Pseudomonadati</taxon>
        <taxon>Pseudomonadota</taxon>
        <taxon>Alphaproteobacteria</taxon>
        <taxon>Rhodospirillales</taxon>
        <taxon>Azospirillaceae</taxon>
        <taxon>Azospirillum</taxon>
    </lineage>
</organism>
<evidence type="ECO:0000313" key="1">
    <source>
        <dbReference type="EMBL" id="SMF42541.1"/>
    </source>
</evidence>
<dbReference type="RefSeq" id="WP_085085037.1">
    <property type="nucleotide sequence ID" value="NZ_FXAK01000004.1"/>
</dbReference>
<reference evidence="1 2" key="1">
    <citation type="submission" date="2017-04" db="EMBL/GenBank/DDBJ databases">
        <authorList>
            <person name="Afonso C.L."/>
            <person name="Miller P.J."/>
            <person name="Scott M.A."/>
            <person name="Spackman E."/>
            <person name="Goraichik I."/>
            <person name="Dimitrov K.M."/>
            <person name="Suarez D.L."/>
            <person name="Swayne D.E."/>
        </authorList>
    </citation>
    <scope>NUCLEOTIDE SEQUENCE [LARGE SCALE GENOMIC DNA]</scope>
    <source>
        <strain evidence="1 2">A2P</strain>
    </source>
</reference>
<protein>
    <submittedName>
        <fullName evidence="1">Serralysin</fullName>
    </submittedName>
</protein>